<evidence type="ECO:0000256" key="1">
    <source>
        <dbReference type="ARBA" id="ARBA00022737"/>
    </source>
</evidence>
<dbReference type="Gene3D" id="1.25.40.10">
    <property type="entry name" value="Tetratricopeptide repeat domain"/>
    <property type="match status" value="2"/>
</dbReference>
<dbReference type="PANTHER" id="PTHR47926:SF533">
    <property type="entry name" value="DYW DOMAIN-CONTAINING PROTEIN"/>
    <property type="match status" value="1"/>
</dbReference>
<dbReference type="GO" id="GO:0009451">
    <property type="term" value="P:RNA modification"/>
    <property type="evidence" value="ECO:0007669"/>
    <property type="project" value="InterPro"/>
</dbReference>
<reference evidence="3" key="1">
    <citation type="submission" date="2018-02" db="EMBL/GenBank/DDBJ databases">
        <authorList>
            <person name="Cohen D.B."/>
            <person name="Kent A.D."/>
        </authorList>
    </citation>
    <scope>NUCLEOTIDE SEQUENCE</scope>
</reference>
<feature type="repeat" description="PPR" evidence="2">
    <location>
        <begin position="119"/>
        <end position="153"/>
    </location>
</feature>
<evidence type="ECO:0008006" key="4">
    <source>
        <dbReference type="Google" id="ProtNLM"/>
    </source>
</evidence>
<dbReference type="AlphaFoldDB" id="A0A2N9IRZ3"/>
<evidence type="ECO:0000256" key="2">
    <source>
        <dbReference type="PROSITE-ProRule" id="PRU00708"/>
    </source>
</evidence>
<gene>
    <name evidence="3" type="ORF">FSB_LOCUS54791</name>
</gene>
<feature type="repeat" description="PPR" evidence="2">
    <location>
        <begin position="77"/>
        <end position="111"/>
    </location>
</feature>
<accession>A0A2N9IRZ3</accession>
<name>A0A2N9IRZ3_FAGSY</name>
<dbReference type="InterPro" id="IPR011990">
    <property type="entry name" value="TPR-like_helical_dom_sf"/>
</dbReference>
<keyword evidence="1" id="KW-0677">Repeat</keyword>
<dbReference type="Pfam" id="PF01535">
    <property type="entry name" value="PPR"/>
    <property type="match status" value="2"/>
</dbReference>
<sequence length="228" mass="24716">MLRSGNTPDAFTFPFILKSCGALSLPISGAQLHCHVIKTGCGPDPFVQTSLISMYCKCSSIEYARKVLDENGESRKLTICYNALISGYTLNLRIYDAVFLFRKMREAGVLVDSVTMLGNMSVSNCLLTMYVKCGVVAYARELFNAMPKKGIRPDPVTFLGVLSSCAYIGAHKVGCRAGRLKEAKELIESLKVKPDVPVWGALVGAQFGGSIKGSSNDERAEAQKGAWV</sequence>
<dbReference type="EMBL" id="OIVN01006171">
    <property type="protein sequence ID" value="SPD26909.1"/>
    <property type="molecule type" value="Genomic_DNA"/>
</dbReference>
<dbReference type="InterPro" id="IPR046960">
    <property type="entry name" value="PPR_At4g14850-like_plant"/>
</dbReference>
<dbReference type="NCBIfam" id="TIGR00756">
    <property type="entry name" value="PPR"/>
    <property type="match status" value="2"/>
</dbReference>
<evidence type="ECO:0000313" key="3">
    <source>
        <dbReference type="EMBL" id="SPD26909.1"/>
    </source>
</evidence>
<dbReference type="InterPro" id="IPR002885">
    <property type="entry name" value="PPR_rpt"/>
</dbReference>
<dbReference type="PANTHER" id="PTHR47926">
    <property type="entry name" value="PENTATRICOPEPTIDE REPEAT-CONTAINING PROTEIN"/>
    <property type="match status" value="1"/>
</dbReference>
<organism evidence="3">
    <name type="scientific">Fagus sylvatica</name>
    <name type="common">Beechnut</name>
    <dbReference type="NCBI Taxonomy" id="28930"/>
    <lineage>
        <taxon>Eukaryota</taxon>
        <taxon>Viridiplantae</taxon>
        <taxon>Streptophyta</taxon>
        <taxon>Embryophyta</taxon>
        <taxon>Tracheophyta</taxon>
        <taxon>Spermatophyta</taxon>
        <taxon>Magnoliopsida</taxon>
        <taxon>eudicotyledons</taxon>
        <taxon>Gunneridae</taxon>
        <taxon>Pentapetalae</taxon>
        <taxon>rosids</taxon>
        <taxon>fabids</taxon>
        <taxon>Fagales</taxon>
        <taxon>Fagaceae</taxon>
        <taxon>Fagus</taxon>
    </lineage>
</organism>
<dbReference type="PROSITE" id="PS51375">
    <property type="entry name" value="PPR"/>
    <property type="match status" value="2"/>
</dbReference>
<proteinExistence type="predicted"/>
<dbReference type="FunFam" id="1.25.40.10:FF:000682">
    <property type="entry name" value="Pentatricopeptide repeat-containing protein At3g16610"/>
    <property type="match status" value="1"/>
</dbReference>
<dbReference type="Pfam" id="PF13041">
    <property type="entry name" value="PPR_2"/>
    <property type="match status" value="1"/>
</dbReference>
<protein>
    <recommendedName>
        <fullName evidence="4">Pentacotripeptide-repeat region of PRORP domain-containing protein</fullName>
    </recommendedName>
</protein>
<dbReference type="GO" id="GO:0003723">
    <property type="term" value="F:RNA binding"/>
    <property type="evidence" value="ECO:0007669"/>
    <property type="project" value="InterPro"/>
</dbReference>